<gene>
    <name evidence="5" type="ORF">TRFO_29031</name>
</gene>
<dbReference type="NCBIfam" id="TIGR00012">
    <property type="entry name" value="L29"/>
    <property type="match status" value="1"/>
</dbReference>
<dbReference type="VEuPathDB" id="TrichDB:TRFO_29031"/>
<dbReference type="OrthoDB" id="528635at2759"/>
<keyword evidence="2 5" id="KW-0689">Ribosomal protein</keyword>
<dbReference type="GeneID" id="94841232"/>
<evidence type="ECO:0000313" key="6">
    <source>
        <dbReference type="Proteomes" id="UP000179807"/>
    </source>
</evidence>
<dbReference type="AlphaFoldDB" id="A0A1J4K234"/>
<name>A0A1J4K234_9EUKA</name>
<comment type="similarity">
    <text evidence="1">Belongs to the universal ribosomal protein uL29 family.</text>
</comment>
<keyword evidence="3" id="KW-0687">Ribonucleoprotein</keyword>
<dbReference type="InterPro" id="IPR036049">
    <property type="entry name" value="Ribosomal_uL29_sf"/>
</dbReference>
<evidence type="ECO:0000256" key="2">
    <source>
        <dbReference type="ARBA" id="ARBA00022980"/>
    </source>
</evidence>
<dbReference type="GO" id="GO:0006412">
    <property type="term" value="P:translation"/>
    <property type="evidence" value="ECO:0007669"/>
    <property type="project" value="InterPro"/>
</dbReference>
<dbReference type="CDD" id="cd00427">
    <property type="entry name" value="Ribosomal_L29_HIP"/>
    <property type="match status" value="1"/>
</dbReference>
<keyword evidence="4" id="KW-0175">Coiled coil</keyword>
<sequence>MGHLKAHELIQKPRADLLEELASLEKKLFELRAQIATQSSRQKLSEILTVRRDVARVKTVLMEQQRKALNEKYAGAKHVPKDIRPHNVKAQRKELPAKYANKLTPKAAKRAKFLRPVKYALKAE</sequence>
<dbReference type="RefSeq" id="XP_068356677.1">
    <property type="nucleotide sequence ID" value="XM_068506528.1"/>
</dbReference>
<evidence type="ECO:0000256" key="1">
    <source>
        <dbReference type="ARBA" id="ARBA00009254"/>
    </source>
</evidence>
<dbReference type="PANTHER" id="PTHR45722:SF2">
    <property type="entry name" value="LARGE RIBOSOMAL SUBUNIT PROTEIN UL29-RELATED"/>
    <property type="match status" value="1"/>
</dbReference>
<evidence type="ECO:0000256" key="3">
    <source>
        <dbReference type="ARBA" id="ARBA00023274"/>
    </source>
</evidence>
<dbReference type="InterPro" id="IPR045059">
    <property type="entry name" value="Ribosomal_uL29_euk"/>
</dbReference>
<accession>A0A1J4K234</accession>
<dbReference type="Gene3D" id="1.10.287.310">
    <property type="match status" value="1"/>
</dbReference>
<dbReference type="SUPFAM" id="SSF46561">
    <property type="entry name" value="Ribosomal protein L29 (L29p)"/>
    <property type="match status" value="1"/>
</dbReference>
<proteinExistence type="inferred from homology"/>
<dbReference type="GO" id="GO:0000463">
    <property type="term" value="P:maturation of LSU-rRNA from tricistronic rRNA transcript (SSU-rRNA, 5.8S rRNA, LSU-rRNA)"/>
    <property type="evidence" value="ECO:0007669"/>
    <property type="project" value="InterPro"/>
</dbReference>
<protein>
    <submittedName>
        <fullName evidence="5">Ribosomal protein L29</fullName>
    </submittedName>
</protein>
<dbReference type="EMBL" id="MLAK01000823">
    <property type="protein sequence ID" value="OHT03541.1"/>
    <property type="molecule type" value="Genomic_DNA"/>
</dbReference>
<dbReference type="GO" id="GO:0022625">
    <property type="term" value="C:cytosolic large ribosomal subunit"/>
    <property type="evidence" value="ECO:0007669"/>
    <property type="project" value="InterPro"/>
</dbReference>
<dbReference type="GO" id="GO:0003729">
    <property type="term" value="F:mRNA binding"/>
    <property type="evidence" value="ECO:0007669"/>
    <property type="project" value="TreeGrafter"/>
</dbReference>
<dbReference type="PANTHER" id="PTHR45722">
    <property type="entry name" value="60S RIBOSOMAL PROTEIN L35"/>
    <property type="match status" value="1"/>
</dbReference>
<evidence type="ECO:0000313" key="5">
    <source>
        <dbReference type="EMBL" id="OHT03541.1"/>
    </source>
</evidence>
<organism evidence="5 6">
    <name type="scientific">Tritrichomonas foetus</name>
    <dbReference type="NCBI Taxonomy" id="1144522"/>
    <lineage>
        <taxon>Eukaryota</taxon>
        <taxon>Metamonada</taxon>
        <taxon>Parabasalia</taxon>
        <taxon>Tritrichomonadida</taxon>
        <taxon>Tritrichomonadidae</taxon>
        <taxon>Tritrichomonas</taxon>
    </lineage>
</organism>
<keyword evidence="6" id="KW-1185">Reference proteome</keyword>
<dbReference type="GO" id="GO:0003735">
    <property type="term" value="F:structural constituent of ribosome"/>
    <property type="evidence" value="ECO:0007669"/>
    <property type="project" value="InterPro"/>
</dbReference>
<feature type="coiled-coil region" evidence="4">
    <location>
        <begin position="14"/>
        <end position="41"/>
    </location>
</feature>
<reference evidence="5" key="1">
    <citation type="submission" date="2016-10" db="EMBL/GenBank/DDBJ databases">
        <authorList>
            <person name="Benchimol M."/>
            <person name="Almeida L.G."/>
            <person name="Vasconcelos A.T."/>
            <person name="Perreira-Neves A."/>
            <person name="Rosa I.A."/>
            <person name="Tasca T."/>
            <person name="Bogo M.R."/>
            <person name="de Souza W."/>
        </authorList>
    </citation>
    <scope>NUCLEOTIDE SEQUENCE [LARGE SCALE GENOMIC DNA]</scope>
    <source>
        <strain evidence="5">K</strain>
    </source>
</reference>
<dbReference type="InterPro" id="IPR001854">
    <property type="entry name" value="Ribosomal_uL29"/>
</dbReference>
<dbReference type="HAMAP" id="MF_00374">
    <property type="entry name" value="Ribosomal_uL29"/>
    <property type="match status" value="1"/>
</dbReference>
<dbReference type="Pfam" id="PF00831">
    <property type="entry name" value="Ribosomal_L29"/>
    <property type="match status" value="1"/>
</dbReference>
<dbReference type="Proteomes" id="UP000179807">
    <property type="component" value="Unassembled WGS sequence"/>
</dbReference>
<comment type="caution">
    <text evidence="5">The sequence shown here is derived from an EMBL/GenBank/DDBJ whole genome shotgun (WGS) entry which is preliminary data.</text>
</comment>
<evidence type="ECO:0000256" key="4">
    <source>
        <dbReference type="SAM" id="Coils"/>
    </source>
</evidence>